<name>A0A418SG01_9RHOB</name>
<dbReference type="AlphaFoldDB" id="A0A418SG01"/>
<evidence type="ECO:0000259" key="4">
    <source>
        <dbReference type="Pfam" id="PF12804"/>
    </source>
</evidence>
<keyword evidence="1 5" id="KW-0808">Transferase</keyword>
<dbReference type="GO" id="GO:0016779">
    <property type="term" value="F:nucleotidyltransferase activity"/>
    <property type="evidence" value="ECO:0007669"/>
    <property type="project" value="UniProtKB-KW"/>
</dbReference>
<protein>
    <submittedName>
        <fullName evidence="5">N-acetylmuramate alpha-1-phosphate uridylyltransferase</fullName>
        <ecNumber evidence="5">2.7.7.99</ecNumber>
    </submittedName>
</protein>
<dbReference type="PANTHER" id="PTHR43584:SF8">
    <property type="entry name" value="N-ACETYLMURAMATE ALPHA-1-PHOSPHATE URIDYLYLTRANSFERASE"/>
    <property type="match status" value="1"/>
</dbReference>
<gene>
    <name evidence="5" type="primary">murU</name>
    <name evidence="5" type="ORF">PSAL_027480</name>
</gene>
<dbReference type="OrthoDB" id="9788272at2"/>
<dbReference type="InterPro" id="IPR029044">
    <property type="entry name" value="Nucleotide-diphossugar_trans"/>
</dbReference>
<dbReference type="InterPro" id="IPR025877">
    <property type="entry name" value="MobA-like_NTP_Trfase"/>
</dbReference>
<evidence type="ECO:0000256" key="1">
    <source>
        <dbReference type="ARBA" id="ARBA00022679"/>
    </source>
</evidence>
<dbReference type="SUPFAM" id="SSF53448">
    <property type="entry name" value="Nucleotide-diphospho-sugar transferases"/>
    <property type="match status" value="1"/>
</dbReference>
<dbReference type="Proteomes" id="UP000283786">
    <property type="component" value="Chromosome"/>
</dbReference>
<dbReference type="RefSeq" id="WP_119839492.1">
    <property type="nucleotide sequence ID" value="NZ_CP060436.1"/>
</dbReference>
<proteinExistence type="predicted"/>
<evidence type="ECO:0000256" key="3">
    <source>
        <dbReference type="ARBA" id="ARBA00022842"/>
    </source>
</evidence>
<keyword evidence="3" id="KW-0460">Magnesium</keyword>
<dbReference type="PANTHER" id="PTHR43584">
    <property type="entry name" value="NUCLEOTIDYL TRANSFERASE"/>
    <property type="match status" value="1"/>
</dbReference>
<dbReference type="KEGG" id="palw:PSAL_027480"/>
<dbReference type="InterPro" id="IPR050065">
    <property type="entry name" value="GlmU-like"/>
</dbReference>
<keyword evidence="6" id="KW-1185">Reference proteome</keyword>
<evidence type="ECO:0000313" key="6">
    <source>
        <dbReference type="Proteomes" id="UP000283786"/>
    </source>
</evidence>
<keyword evidence="2 5" id="KW-0548">Nucleotidyltransferase</keyword>
<dbReference type="Gene3D" id="3.90.550.10">
    <property type="entry name" value="Spore Coat Polysaccharide Biosynthesis Protein SpsA, Chain A"/>
    <property type="match status" value="1"/>
</dbReference>
<accession>A0A418SG01</accession>
<organism evidence="5 6">
    <name type="scientific">Pseudooceanicola algae</name>
    <dbReference type="NCBI Taxonomy" id="1537215"/>
    <lineage>
        <taxon>Bacteria</taxon>
        <taxon>Pseudomonadati</taxon>
        <taxon>Pseudomonadota</taxon>
        <taxon>Alphaproteobacteria</taxon>
        <taxon>Rhodobacterales</taxon>
        <taxon>Paracoccaceae</taxon>
        <taxon>Pseudooceanicola</taxon>
    </lineage>
</organism>
<evidence type="ECO:0000256" key="2">
    <source>
        <dbReference type="ARBA" id="ARBA00022695"/>
    </source>
</evidence>
<reference evidence="5 6" key="1">
    <citation type="submission" date="2020-08" db="EMBL/GenBank/DDBJ databases">
        <title>Genome sequence of Rhodobacteraceae bacterium Lw-13e.</title>
        <authorList>
            <person name="Poehlein A."/>
            <person name="Wolter L."/>
            <person name="Daniel R."/>
            <person name="Brinkhoff T."/>
        </authorList>
    </citation>
    <scope>NUCLEOTIDE SEQUENCE [LARGE SCALE GENOMIC DNA]</scope>
    <source>
        <strain evidence="5 6">Lw-13e</strain>
    </source>
</reference>
<evidence type="ECO:0000313" key="5">
    <source>
        <dbReference type="EMBL" id="QPM91495.1"/>
    </source>
</evidence>
<dbReference type="CDD" id="cd06422">
    <property type="entry name" value="NTP_transferase_like_1"/>
    <property type="match status" value="1"/>
</dbReference>
<sequence length="227" mass="24171">MPAALMLFAAGFGTRMRPLTDSRPKPLIPVAGRALIDHARDQAAGLPSLVTVANAHYMADQVEGHLAGTGVTVNRESPDILDTGGGLLNALPLLGNGPVFCLNTDAVWAGPPALKVLLEGWDPERMDGLLLCVSPDNSRGHPGTGDFTLDAEGRVTPGAGLNYTGAQILKTDLLSEIEGPAFSVWKLWERMIARKRLFAQPYPGLWCDVGRPENIAEAEAMLNTPDV</sequence>
<dbReference type="EMBL" id="CP060436">
    <property type="protein sequence ID" value="QPM91495.1"/>
    <property type="molecule type" value="Genomic_DNA"/>
</dbReference>
<feature type="domain" description="MobA-like NTP transferase" evidence="4">
    <location>
        <begin position="7"/>
        <end position="142"/>
    </location>
</feature>
<dbReference type="Pfam" id="PF12804">
    <property type="entry name" value="NTP_transf_3"/>
    <property type="match status" value="1"/>
</dbReference>
<dbReference type="EC" id="2.7.7.99" evidence="5"/>